<evidence type="ECO:0000313" key="10">
    <source>
        <dbReference type="Proteomes" id="UP000696485"/>
    </source>
</evidence>
<dbReference type="Pfam" id="PF07986">
    <property type="entry name" value="TBCC"/>
    <property type="match status" value="1"/>
</dbReference>
<keyword evidence="7" id="KW-0812">Transmembrane</keyword>
<dbReference type="SUPFAM" id="SSF48317">
    <property type="entry name" value="Acid phosphatase/Vanadium-dependent haloperoxidase"/>
    <property type="match status" value="1"/>
</dbReference>
<dbReference type="InterPro" id="IPR027684">
    <property type="entry name" value="TBCC"/>
</dbReference>
<feature type="compositionally biased region" description="Pro residues" evidence="6">
    <location>
        <begin position="104"/>
        <end position="115"/>
    </location>
</feature>
<dbReference type="InterPro" id="IPR017901">
    <property type="entry name" value="C-CAP_CF_C-like"/>
</dbReference>
<dbReference type="GO" id="GO:0005737">
    <property type="term" value="C:cytoplasm"/>
    <property type="evidence" value="ECO:0007669"/>
    <property type="project" value="UniProtKB-SubCell"/>
</dbReference>
<evidence type="ECO:0000256" key="2">
    <source>
        <dbReference type="ARBA" id="ARBA00008848"/>
    </source>
</evidence>
<feature type="transmembrane region" description="Helical" evidence="7">
    <location>
        <begin position="419"/>
        <end position="441"/>
    </location>
</feature>
<dbReference type="EMBL" id="JAAAUY010000087">
    <property type="protein sequence ID" value="KAF9335745.1"/>
    <property type="molecule type" value="Genomic_DNA"/>
</dbReference>
<accession>A0A9P5SSS2</accession>
<evidence type="ECO:0000256" key="6">
    <source>
        <dbReference type="SAM" id="MobiDB-lite"/>
    </source>
</evidence>
<keyword evidence="10" id="KW-1185">Reference proteome</keyword>
<name>A0A9P5SSS2_9FUNG</name>
<dbReference type="Pfam" id="PF01569">
    <property type="entry name" value="PAP2"/>
    <property type="match status" value="1"/>
</dbReference>
<dbReference type="Gene3D" id="2.160.20.70">
    <property type="match status" value="1"/>
</dbReference>
<evidence type="ECO:0000256" key="3">
    <source>
        <dbReference type="ARBA" id="ARBA00022490"/>
    </source>
</evidence>
<evidence type="ECO:0000256" key="4">
    <source>
        <dbReference type="ARBA" id="ARBA00022990"/>
    </source>
</evidence>
<protein>
    <recommendedName>
        <fullName evidence="8">C-CAP/cofactor C-like domain-containing protein</fullName>
    </recommendedName>
</protein>
<reference evidence="9" key="1">
    <citation type="journal article" date="2020" name="Fungal Divers.">
        <title>Resolving the Mortierellaceae phylogeny through synthesis of multi-gene phylogenetics and phylogenomics.</title>
        <authorList>
            <person name="Vandepol N."/>
            <person name="Liber J."/>
            <person name="Desiro A."/>
            <person name="Na H."/>
            <person name="Kennedy M."/>
            <person name="Barry K."/>
            <person name="Grigoriev I.V."/>
            <person name="Miller A.N."/>
            <person name="O'Donnell K."/>
            <person name="Stajich J.E."/>
            <person name="Bonito G."/>
        </authorList>
    </citation>
    <scope>NUCLEOTIDE SEQUENCE</scope>
    <source>
        <strain evidence="9">NVP1</strain>
    </source>
</reference>
<feature type="transmembrane region" description="Helical" evidence="7">
    <location>
        <begin position="447"/>
        <end position="468"/>
    </location>
</feature>
<dbReference type="InterPro" id="IPR000326">
    <property type="entry name" value="PAP2/HPO"/>
</dbReference>
<dbReference type="InterPro" id="IPR012945">
    <property type="entry name" value="Tubulin-bd_cofactor_C_dom"/>
</dbReference>
<comment type="subunit">
    <text evidence="5">Supercomplex made of cofactors A to E. Cofactors A and D function by capturing and stabilizing tubulin in a quasi-native conformation. Cofactor E binds to the cofactor D-tubulin complex; interaction with cofactor C then causes the release of tubulin polypeptides that are committed to the native state.</text>
</comment>
<dbReference type="Proteomes" id="UP000696485">
    <property type="component" value="Unassembled WGS sequence"/>
</dbReference>
<evidence type="ECO:0000256" key="1">
    <source>
        <dbReference type="ARBA" id="ARBA00004496"/>
    </source>
</evidence>
<sequence>MSEAAREFRAIFDPEKQSIETALSGLDQVPKAEIQAAVDSLLQRIHALERTITEKITILPAYDARVCLEAVKSMSERLNQLRVKLIPKQKFSFKSRKTASASPSPAPASPSPRPSTPQRSAIDHSLFMKFEDRTGEHLFIGSLPVPSSGETGAAKDVALTNLTDCTVNLVHNIPLGAIHIKNLKHCTLVIPPVSGSILLHDCEGCILIGACHQSRMHTSNNMDIYLHVTSEPIIEDCTDIRFAPYGQVLPSEQLDRLFEIAQLDQTKNFYDHVKDFNWLRQQQSPNWRVLDASEVKREIAQQRIIAAASTATVTAASTNPPIIAASNMASKIPPHHTLTSLSITHVQFAQNDILSKLLAYVTLSPLAILCGYVGAILTGRDLKAVIMLGGQLLNEVVNQVLKRLVKQARPTGGGGNSNILMAHAVSAVVVVWAILVVYSRVHLYYHTWQQVVAGTICGCVFAVGYYHFTKVLRSKGLMDWIVDHPWARLAHVRDTDAIEDTNKFDWEMWQQWRKAQKATKVE</sequence>
<proteinExistence type="inferred from homology"/>
<dbReference type="Gene3D" id="1.20.144.10">
    <property type="entry name" value="Phosphatidic acid phosphatase type 2/haloperoxidase"/>
    <property type="match status" value="1"/>
</dbReference>
<evidence type="ECO:0000256" key="7">
    <source>
        <dbReference type="SAM" id="Phobius"/>
    </source>
</evidence>
<keyword evidence="4" id="KW-0007">Acetylation</keyword>
<evidence type="ECO:0000256" key="5">
    <source>
        <dbReference type="ARBA" id="ARBA00026055"/>
    </source>
</evidence>
<dbReference type="InterPro" id="IPR016098">
    <property type="entry name" value="CAP/MinC_C"/>
</dbReference>
<gene>
    <name evidence="9" type="ORF">BG006_010726</name>
</gene>
<keyword evidence="7" id="KW-0472">Membrane</keyword>
<dbReference type="AlphaFoldDB" id="A0A9P5SSS2"/>
<keyword evidence="3" id="KW-0963">Cytoplasm</keyword>
<dbReference type="InterPro" id="IPR031925">
    <property type="entry name" value="TBCC_N"/>
</dbReference>
<dbReference type="PANTHER" id="PTHR15139:SF0">
    <property type="entry name" value="TUBULIN-SPECIFIC CHAPERONE C"/>
    <property type="match status" value="1"/>
</dbReference>
<keyword evidence="7" id="KW-1133">Transmembrane helix</keyword>
<comment type="subcellular location">
    <subcellularLocation>
        <location evidence="1">Cytoplasm</location>
    </subcellularLocation>
</comment>
<dbReference type="Pfam" id="PF16752">
    <property type="entry name" value="TBCC_N"/>
    <property type="match status" value="1"/>
</dbReference>
<dbReference type="GO" id="GO:0015631">
    <property type="term" value="F:tubulin binding"/>
    <property type="evidence" value="ECO:0007669"/>
    <property type="project" value="InterPro"/>
</dbReference>
<dbReference type="PANTHER" id="PTHR15139">
    <property type="entry name" value="TUBULIN FOLDING COFACTOR C"/>
    <property type="match status" value="1"/>
</dbReference>
<dbReference type="InterPro" id="IPR036938">
    <property type="entry name" value="PAP2/HPO_sf"/>
</dbReference>
<dbReference type="PROSITE" id="PS51329">
    <property type="entry name" value="C_CAP_COFACTOR_C"/>
    <property type="match status" value="1"/>
</dbReference>
<dbReference type="GO" id="GO:0007021">
    <property type="term" value="P:tubulin complex assembly"/>
    <property type="evidence" value="ECO:0007669"/>
    <property type="project" value="TreeGrafter"/>
</dbReference>
<evidence type="ECO:0000259" key="8">
    <source>
        <dbReference type="PROSITE" id="PS51329"/>
    </source>
</evidence>
<organism evidence="9 10">
    <name type="scientific">Podila minutissima</name>
    <dbReference type="NCBI Taxonomy" id="64525"/>
    <lineage>
        <taxon>Eukaryota</taxon>
        <taxon>Fungi</taxon>
        <taxon>Fungi incertae sedis</taxon>
        <taxon>Mucoromycota</taxon>
        <taxon>Mortierellomycotina</taxon>
        <taxon>Mortierellomycetes</taxon>
        <taxon>Mortierellales</taxon>
        <taxon>Mortierellaceae</taxon>
        <taxon>Podila</taxon>
    </lineage>
</organism>
<feature type="region of interest" description="Disordered" evidence="6">
    <location>
        <begin position="94"/>
        <end position="119"/>
    </location>
</feature>
<dbReference type="InterPro" id="IPR038397">
    <property type="entry name" value="TBCC_N_sf"/>
</dbReference>
<comment type="similarity">
    <text evidence="2">Belongs to the TBCC family.</text>
</comment>
<evidence type="ECO:0000313" key="9">
    <source>
        <dbReference type="EMBL" id="KAF9335745.1"/>
    </source>
</evidence>
<feature type="transmembrane region" description="Helical" evidence="7">
    <location>
        <begin position="357"/>
        <end position="377"/>
    </location>
</feature>
<feature type="domain" description="C-CAP/cofactor C-like" evidence="8">
    <location>
        <begin position="105"/>
        <end position="278"/>
    </location>
</feature>
<dbReference type="Gene3D" id="1.20.58.1250">
    <property type="entry name" value="Tubulin Binding Cofactor C, N-terminal domain"/>
    <property type="match status" value="1"/>
</dbReference>
<dbReference type="GO" id="GO:0007023">
    <property type="term" value="P:post-chaperonin tubulin folding pathway"/>
    <property type="evidence" value="ECO:0007669"/>
    <property type="project" value="InterPro"/>
</dbReference>
<comment type="caution">
    <text evidence="9">The sequence shown here is derived from an EMBL/GenBank/DDBJ whole genome shotgun (WGS) entry which is preliminary data.</text>
</comment>